<comment type="subcellular location">
    <subcellularLocation>
        <location evidence="1">Cell membrane</location>
        <topology evidence="1">Lipid-anchor</topology>
    </subcellularLocation>
</comment>
<evidence type="ECO:0000313" key="10">
    <source>
        <dbReference type="Proteomes" id="UP000243528"/>
    </source>
</evidence>
<dbReference type="CDD" id="cd06354">
    <property type="entry name" value="PBP1_PrnA-like"/>
    <property type="match status" value="1"/>
</dbReference>
<feature type="signal peptide" evidence="7">
    <location>
        <begin position="1"/>
        <end position="18"/>
    </location>
</feature>
<evidence type="ECO:0000313" key="9">
    <source>
        <dbReference type="EMBL" id="PSL03223.1"/>
    </source>
</evidence>
<keyword evidence="5" id="KW-0472">Membrane</keyword>
<evidence type="ECO:0000256" key="4">
    <source>
        <dbReference type="ARBA" id="ARBA00022729"/>
    </source>
</evidence>
<keyword evidence="3" id="KW-1003">Cell membrane</keyword>
<comment type="similarity">
    <text evidence="2">Belongs to the BMP lipoprotein family.</text>
</comment>
<dbReference type="OrthoDB" id="9784230at2"/>
<dbReference type="Gene3D" id="3.40.50.2300">
    <property type="match status" value="2"/>
</dbReference>
<evidence type="ECO:0000256" key="3">
    <source>
        <dbReference type="ARBA" id="ARBA00022475"/>
    </source>
</evidence>
<reference evidence="9 10" key="1">
    <citation type="submission" date="2018-03" db="EMBL/GenBank/DDBJ databases">
        <title>Genomic Encyclopedia of Archaeal and Bacterial Type Strains, Phase II (KMG-II): from individual species to whole genera.</title>
        <authorList>
            <person name="Goeker M."/>
        </authorList>
    </citation>
    <scope>NUCLEOTIDE SEQUENCE [LARGE SCALE GENOMIC DNA]</scope>
    <source>
        <strain evidence="9 10">DSM 45211</strain>
    </source>
</reference>
<keyword evidence="4 7" id="KW-0732">Signal</keyword>
<dbReference type="SUPFAM" id="SSF53822">
    <property type="entry name" value="Periplasmic binding protein-like I"/>
    <property type="match status" value="1"/>
</dbReference>
<dbReference type="InterPro" id="IPR050957">
    <property type="entry name" value="BMP_lipoprotein"/>
</dbReference>
<evidence type="ECO:0000256" key="1">
    <source>
        <dbReference type="ARBA" id="ARBA00004193"/>
    </source>
</evidence>
<feature type="chain" id="PRO_5038837249" evidence="7">
    <location>
        <begin position="19"/>
        <end position="361"/>
    </location>
</feature>
<dbReference type="Proteomes" id="UP000243528">
    <property type="component" value="Unassembled WGS sequence"/>
</dbReference>
<dbReference type="InterPro" id="IPR003760">
    <property type="entry name" value="PnrA-like"/>
</dbReference>
<proteinExistence type="inferred from homology"/>
<organism evidence="9 10">
    <name type="scientific">Haloactinopolyspora alba</name>
    <dbReference type="NCBI Taxonomy" id="648780"/>
    <lineage>
        <taxon>Bacteria</taxon>
        <taxon>Bacillati</taxon>
        <taxon>Actinomycetota</taxon>
        <taxon>Actinomycetes</taxon>
        <taxon>Jiangellales</taxon>
        <taxon>Jiangellaceae</taxon>
        <taxon>Haloactinopolyspora</taxon>
    </lineage>
</organism>
<dbReference type="PANTHER" id="PTHR34296">
    <property type="entry name" value="TRANSCRIPTIONAL ACTIVATOR PROTEIN MED"/>
    <property type="match status" value="1"/>
</dbReference>
<accession>A0A2P8E183</accession>
<evidence type="ECO:0000256" key="7">
    <source>
        <dbReference type="SAM" id="SignalP"/>
    </source>
</evidence>
<dbReference type="PANTHER" id="PTHR34296:SF2">
    <property type="entry name" value="ABC TRANSPORTER GUANOSINE-BINDING PROTEIN NUPN"/>
    <property type="match status" value="1"/>
</dbReference>
<dbReference type="Pfam" id="PF02608">
    <property type="entry name" value="Bmp"/>
    <property type="match status" value="1"/>
</dbReference>
<gene>
    <name evidence="9" type="ORF">CLV30_108135</name>
</gene>
<evidence type="ECO:0000259" key="8">
    <source>
        <dbReference type="Pfam" id="PF02608"/>
    </source>
</evidence>
<evidence type="ECO:0000256" key="2">
    <source>
        <dbReference type="ARBA" id="ARBA00008610"/>
    </source>
</evidence>
<dbReference type="GO" id="GO:0005886">
    <property type="term" value="C:plasma membrane"/>
    <property type="evidence" value="ECO:0007669"/>
    <property type="project" value="UniProtKB-SubCell"/>
</dbReference>
<feature type="domain" description="ABC transporter substrate-binding protein PnrA-like" evidence="8">
    <location>
        <begin position="41"/>
        <end position="355"/>
    </location>
</feature>
<dbReference type="AlphaFoldDB" id="A0A2P8E183"/>
<name>A0A2P8E183_9ACTN</name>
<keyword evidence="6" id="KW-0449">Lipoprotein</keyword>
<protein>
    <submittedName>
        <fullName evidence="9">Nucleoside-binding protein</fullName>
    </submittedName>
</protein>
<evidence type="ECO:0000256" key="6">
    <source>
        <dbReference type="ARBA" id="ARBA00023288"/>
    </source>
</evidence>
<dbReference type="EMBL" id="PYGE01000008">
    <property type="protein sequence ID" value="PSL03223.1"/>
    <property type="molecule type" value="Genomic_DNA"/>
</dbReference>
<sequence length="361" mass="38155">MKTAARSVAVAGAVALFAASCGEAPEDEGSDSATGSAATGCMVSDEGGINDKSFNETSYKGLQQAEEEGIISEVSFAESQSEADYEPNVREMVQQDCSIIVTVGFALAAATEQAANANPDEKFAIVDYQYKDANSEVYEIDNVKPLVFNTHEAAFLAGYAAAAYTKTGKVGTWGGAKFPTVTIFMDGFYDGVQYHNQQKGTNVQVLGWDKESQEGQFVGDFENTGLAKQISDNLISQGADVLHPVAGPLAANAATAAQQAGDVAVIWADSDGFESAPEFKDVILTSVLKGMDNAVKAAVEETVNGNFSNEPYVGTLENGGVGLAPFHEFEDEISQETKDEIDQIREQIISGDLVVESPAAF</sequence>
<keyword evidence="10" id="KW-1185">Reference proteome</keyword>
<dbReference type="InterPro" id="IPR028082">
    <property type="entry name" value="Peripla_BP_I"/>
</dbReference>
<comment type="caution">
    <text evidence="9">The sequence shown here is derived from an EMBL/GenBank/DDBJ whole genome shotgun (WGS) entry which is preliminary data.</text>
</comment>
<evidence type="ECO:0000256" key="5">
    <source>
        <dbReference type="ARBA" id="ARBA00023136"/>
    </source>
</evidence>
<dbReference type="RefSeq" id="WP_106537628.1">
    <property type="nucleotide sequence ID" value="NZ_ML142902.1"/>
</dbReference>
<dbReference type="PROSITE" id="PS51257">
    <property type="entry name" value="PROKAR_LIPOPROTEIN"/>
    <property type="match status" value="1"/>
</dbReference>